<protein>
    <submittedName>
        <fullName evidence="6">Uncharacterized protein</fullName>
    </submittedName>
</protein>
<evidence type="ECO:0000259" key="4">
    <source>
        <dbReference type="Pfam" id="PF16656"/>
    </source>
</evidence>
<evidence type="ECO:0000259" key="5">
    <source>
        <dbReference type="Pfam" id="PF18962"/>
    </source>
</evidence>
<dbReference type="InterPro" id="IPR015914">
    <property type="entry name" value="PAPs_N"/>
</dbReference>
<evidence type="ECO:0000259" key="3">
    <source>
        <dbReference type="Pfam" id="PF00149"/>
    </source>
</evidence>
<dbReference type="GO" id="GO:0046872">
    <property type="term" value="F:metal ion binding"/>
    <property type="evidence" value="ECO:0007669"/>
    <property type="project" value="InterPro"/>
</dbReference>
<feature type="domain" description="Calcineurin-like phosphoesterase" evidence="3">
    <location>
        <begin position="142"/>
        <end position="291"/>
    </location>
</feature>
<dbReference type="RefSeq" id="WP_095073400.1">
    <property type="nucleotide sequence ID" value="NZ_LT899436.1"/>
</dbReference>
<keyword evidence="7" id="KW-1185">Reference proteome</keyword>
<dbReference type="Pfam" id="PF18962">
    <property type="entry name" value="Por_Secre_tail"/>
    <property type="match status" value="1"/>
</dbReference>
<dbReference type="PANTHER" id="PTHR22953:SF153">
    <property type="entry name" value="PURPLE ACID PHOSPHATASE"/>
    <property type="match status" value="1"/>
</dbReference>
<dbReference type="Gene3D" id="2.10.10.20">
    <property type="entry name" value="Carbohydrate-binding module superfamily 5/12"/>
    <property type="match status" value="1"/>
</dbReference>
<dbReference type="CDD" id="cd00063">
    <property type="entry name" value="FN3"/>
    <property type="match status" value="1"/>
</dbReference>
<dbReference type="Pfam" id="PF16656">
    <property type="entry name" value="Pur_ac_phosph_N"/>
    <property type="match status" value="1"/>
</dbReference>
<evidence type="ECO:0000256" key="1">
    <source>
        <dbReference type="ARBA" id="ARBA00022729"/>
    </source>
</evidence>
<dbReference type="GO" id="GO:0003993">
    <property type="term" value="F:acid phosphatase activity"/>
    <property type="evidence" value="ECO:0007669"/>
    <property type="project" value="InterPro"/>
</dbReference>
<sequence>MKKNLFLILFLCIGCIAYANTDKYRLTLRGNPATSIVIGWNQISGNNAKVYYSIVDYGTDFKKYSNSISPSRTVSYKGMNNTFVRLTGLTPNTAYYFIIKDSQSTSKRFWFKTAPADKSRLSFIAGGDSRNNRSSRKNANLLVSKLKPHAIMFGGDMTDNDTNSQWQNWFNDWQLTIAKDGRMFPLIAARGNHEDSNNSIYNLFDTPSSNVYYALTFGDNLVRIYTLNTEISISGNQTDWLKNDVNSTNTDWKIAQYHKPMRPHTFFKLNGNSQYNNWADLFYKKGVRLVVECDAHTVKTTWPVKPSTSSGNDEGFIRDNKKGTVYVGEGCWGAPLRNNDDDKNWTRNSGRFNQFKWIFIDENKIETRTIKIDNANEVDEVSNTNTFQIPSNLDIWNPVNGKVVTLERENSLGSSDEKNTLEVAISNGDDDVEEHRFGSLYKDSGDLELVYDFVNKFSYQKIGLRFRNINLPKNATITNAFIQFTSEKDHSDTTELEISLHNVGDSPVFTNSNNVSGRNTFSSKVIWKPTPWTADQAGNAQRTPDLSTMLQQLIELNSWKSGNSASFIIRGKGKSLQNTNAKRSAYAFDKNPNKAAKLVIKYTVDKSSDICSGINEWQQNINYTSGDKVTYEGNLFEKTDSDWNFLETCGTLIKNRVNSSIINTPPILSEKSFEIFPNPFTDHITISLNDKYITKPVTIELFDISGVKVFNTTFNNTKEIVINPELTANGIYFLFVKQNNRIIKTQKLIKK</sequence>
<feature type="domain" description="Purple acid phosphatase N-terminal" evidence="4">
    <location>
        <begin position="23"/>
        <end position="113"/>
    </location>
</feature>
<dbReference type="SUPFAM" id="SSF49363">
    <property type="entry name" value="Purple acid phosphatase, N-terminal domain"/>
    <property type="match status" value="1"/>
</dbReference>
<feature type="domain" description="Secretion system C-terminal sorting" evidence="5">
    <location>
        <begin position="675"/>
        <end position="749"/>
    </location>
</feature>
<dbReference type="NCBIfam" id="TIGR04183">
    <property type="entry name" value="Por_Secre_tail"/>
    <property type="match status" value="1"/>
</dbReference>
<dbReference type="InterPro" id="IPR029052">
    <property type="entry name" value="Metallo-depent_PP-like"/>
</dbReference>
<dbReference type="InterPro" id="IPR039331">
    <property type="entry name" value="PAPs-like"/>
</dbReference>
<name>A0A238UDN1_9FLAO</name>
<dbReference type="Gene3D" id="3.60.21.10">
    <property type="match status" value="1"/>
</dbReference>
<proteinExistence type="predicted"/>
<dbReference type="AlphaFoldDB" id="A0A238UDN1"/>
<dbReference type="OrthoDB" id="9804511at2"/>
<gene>
    <name evidence="6" type="ORF">TJEJU_3024</name>
</gene>
<dbReference type="SUPFAM" id="SSF56300">
    <property type="entry name" value="Metallo-dependent phosphatases"/>
    <property type="match status" value="1"/>
</dbReference>
<dbReference type="EMBL" id="LT899436">
    <property type="protein sequence ID" value="SNR16688.1"/>
    <property type="molecule type" value="Genomic_DNA"/>
</dbReference>
<accession>A0A238UDN1</accession>
<dbReference type="InterPro" id="IPR026444">
    <property type="entry name" value="Secre_tail"/>
</dbReference>
<evidence type="ECO:0000256" key="2">
    <source>
        <dbReference type="SAM" id="SignalP"/>
    </source>
</evidence>
<evidence type="ECO:0000313" key="6">
    <source>
        <dbReference type="EMBL" id="SNR16688.1"/>
    </source>
</evidence>
<dbReference type="Gene3D" id="2.60.40.380">
    <property type="entry name" value="Purple acid phosphatase-like, N-terminal"/>
    <property type="match status" value="1"/>
</dbReference>
<feature type="chain" id="PRO_5013394158" evidence="2">
    <location>
        <begin position="20"/>
        <end position="751"/>
    </location>
</feature>
<keyword evidence="1 2" id="KW-0732">Signal</keyword>
<reference evidence="6 7" key="1">
    <citation type="submission" date="2017-07" db="EMBL/GenBank/DDBJ databases">
        <authorList>
            <person name="Sun Z.S."/>
            <person name="Albrecht U."/>
            <person name="Echele G."/>
            <person name="Lee C.C."/>
        </authorList>
    </citation>
    <scope>NUCLEOTIDE SEQUENCE [LARGE SCALE GENOMIC DNA]</scope>
    <source>
        <strain evidence="7">type strain: KCTC 22618</strain>
    </source>
</reference>
<feature type="signal peptide" evidence="2">
    <location>
        <begin position="1"/>
        <end position="19"/>
    </location>
</feature>
<dbReference type="InterPro" id="IPR004843">
    <property type="entry name" value="Calcineurin-like_PHP"/>
</dbReference>
<dbReference type="InterPro" id="IPR008963">
    <property type="entry name" value="Purple_acid_Pase-like_N"/>
</dbReference>
<dbReference type="Pfam" id="PF00149">
    <property type="entry name" value="Metallophos"/>
    <property type="match status" value="1"/>
</dbReference>
<dbReference type="KEGG" id="tje:TJEJU_3024"/>
<organism evidence="6 7">
    <name type="scientific">Tenacibaculum jejuense</name>
    <dbReference type="NCBI Taxonomy" id="584609"/>
    <lineage>
        <taxon>Bacteria</taxon>
        <taxon>Pseudomonadati</taxon>
        <taxon>Bacteroidota</taxon>
        <taxon>Flavobacteriia</taxon>
        <taxon>Flavobacteriales</taxon>
        <taxon>Flavobacteriaceae</taxon>
        <taxon>Tenacibaculum</taxon>
    </lineage>
</organism>
<dbReference type="PANTHER" id="PTHR22953">
    <property type="entry name" value="ACID PHOSPHATASE RELATED"/>
    <property type="match status" value="1"/>
</dbReference>
<dbReference type="InterPro" id="IPR003961">
    <property type="entry name" value="FN3_dom"/>
</dbReference>
<dbReference type="Proteomes" id="UP000215214">
    <property type="component" value="Chromosome TJEJU"/>
</dbReference>
<evidence type="ECO:0000313" key="7">
    <source>
        <dbReference type="Proteomes" id="UP000215214"/>
    </source>
</evidence>